<dbReference type="Gene3D" id="3.30.900.10">
    <property type="entry name" value="HORMA domain"/>
    <property type="match status" value="2"/>
</dbReference>
<feature type="compositionally biased region" description="Low complexity" evidence="6">
    <location>
        <begin position="272"/>
        <end position="282"/>
    </location>
</feature>
<comment type="subcellular location">
    <subcellularLocation>
        <location evidence="2">Chromosome</location>
    </subcellularLocation>
    <subcellularLocation>
        <location evidence="1">Nucleus</location>
    </subcellularLocation>
</comment>
<organism evidence="8 9">
    <name type="scientific">Ditylenchus destructor</name>
    <dbReference type="NCBI Taxonomy" id="166010"/>
    <lineage>
        <taxon>Eukaryota</taxon>
        <taxon>Metazoa</taxon>
        <taxon>Ecdysozoa</taxon>
        <taxon>Nematoda</taxon>
        <taxon>Chromadorea</taxon>
        <taxon>Rhabditida</taxon>
        <taxon>Tylenchina</taxon>
        <taxon>Tylenchomorpha</taxon>
        <taxon>Sphaerularioidea</taxon>
        <taxon>Anguinidae</taxon>
        <taxon>Anguininae</taxon>
        <taxon>Ditylenchus</taxon>
    </lineage>
</organism>
<protein>
    <submittedName>
        <fullName evidence="8">HORMA domain-containing protein</fullName>
    </submittedName>
</protein>
<proteinExistence type="predicted"/>
<dbReference type="AlphaFoldDB" id="A0AAD4N5E5"/>
<dbReference type="InterPro" id="IPR051294">
    <property type="entry name" value="HORMA_MeioticProgression"/>
</dbReference>
<evidence type="ECO:0000256" key="6">
    <source>
        <dbReference type="SAM" id="MobiDB-lite"/>
    </source>
</evidence>
<dbReference type="PROSITE" id="PS50815">
    <property type="entry name" value="HORMA"/>
    <property type="match status" value="1"/>
</dbReference>
<evidence type="ECO:0000256" key="1">
    <source>
        <dbReference type="ARBA" id="ARBA00004123"/>
    </source>
</evidence>
<dbReference type="PANTHER" id="PTHR48225">
    <property type="entry name" value="HORMA DOMAIN-CONTAINING PROTEIN 1"/>
    <property type="match status" value="1"/>
</dbReference>
<evidence type="ECO:0000256" key="2">
    <source>
        <dbReference type="ARBA" id="ARBA00004286"/>
    </source>
</evidence>
<evidence type="ECO:0000256" key="4">
    <source>
        <dbReference type="ARBA" id="ARBA00023242"/>
    </source>
</evidence>
<accession>A0AAD4N5E5</accession>
<dbReference type="GO" id="GO:0051321">
    <property type="term" value="P:meiotic cell cycle"/>
    <property type="evidence" value="ECO:0007669"/>
    <property type="project" value="UniProtKB-KW"/>
</dbReference>
<evidence type="ECO:0000313" key="9">
    <source>
        <dbReference type="Proteomes" id="UP001201812"/>
    </source>
</evidence>
<evidence type="ECO:0000259" key="7">
    <source>
        <dbReference type="PROSITE" id="PS50815"/>
    </source>
</evidence>
<feature type="region of interest" description="Disordered" evidence="6">
    <location>
        <begin position="252"/>
        <end position="306"/>
    </location>
</feature>
<dbReference type="InterPro" id="IPR003511">
    <property type="entry name" value="HORMA_dom"/>
</dbReference>
<evidence type="ECO:0000256" key="5">
    <source>
        <dbReference type="ARBA" id="ARBA00023254"/>
    </source>
</evidence>
<dbReference type="PANTHER" id="PTHR48225:SF7">
    <property type="entry name" value="MEIOSIS-SPECIFIC PROTEIN HOP1"/>
    <property type="match status" value="1"/>
</dbReference>
<keyword evidence="3" id="KW-0158">Chromosome</keyword>
<evidence type="ECO:0000313" key="8">
    <source>
        <dbReference type="EMBL" id="KAI1715548.1"/>
    </source>
</evidence>
<name>A0AAD4N5E5_9BILA</name>
<dbReference type="EMBL" id="JAKKPZ010000011">
    <property type="protein sequence ID" value="KAI1715548.1"/>
    <property type="molecule type" value="Genomic_DNA"/>
</dbReference>
<dbReference type="InterPro" id="IPR036570">
    <property type="entry name" value="HORMA_dom_sf"/>
</dbReference>
<keyword evidence="5" id="KW-0469">Meiosis</keyword>
<feature type="domain" description="HORMA" evidence="7">
    <location>
        <begin position="1"/>
        <end position="199"/>
    </location>
</feature>
<dbReference type="GO" id="GO:0005634">
    <property type="term" value="C:nucleus"/>
    <property type="evidence" value="ECO:0007669"/>
    <property type="project" value="UniProtKB-SubCell"/>
</dbReference>
<reference evidence="8" key="1">
    <citation type="submission" date="2022-01" db="EMBL/GenBank/DDBJ databases">
        <title>Genome Sequence Resource for Two Populations of Ditylenchus destructor, the Migratory Endoparasitic Phytonematode.</title>
        <authorList>
            <person name="Zhang H."/>
            <person name="Lin R."/>
            <person name="Xie B."/>
        </authorList>
    </citation>
    <scope>NUCLEOTIDE SEQUENCE</scope>
    <source>
        <strain evidence="8">BazhouSP</strain>
    </source>
</reference>
<gene>
    <name evidence="8" type="ORF">DdX_07867</name>
</gene>
<sequence>MVIRESISELNEKRWTAVLPSNVEKEHDCLLFLSRMTYIAFAEYLFNRKIIPGGVFNKRRITDGDAREAIIMIGHNEEDPDSASEVFGVSYAYDEADCLKITDDQGKVLVSLGYKDKATLRKQVAFMVRKIAITAANLKPFDGKLFPSIKLSYYDERTPHDYQPSYFKHCDKTYYFDRVPQAFEFGTVSTDHTAMLFDIKSYYIGDVSALQESITNGESVAVADMNTTLELEVSRMDMSPQISPSIDYRAKESLTESSAGNDTTHEDYLSPSLAKKQQSLSVKSKKSGTKDAKKSSVKKRTVTPRTKVARRCIDMTALEEGTPVGGSPVFQNDTLSTADTHRMRSQAFKASVTTRRIEMSPDDANAYS</sequence>
<dbReference type="SUPFAM" id="SSF56019">
    <property type="entry name" value="The spindle assembly checkpoint protein mad2"/>
    <property type="match status" value="1"/>
</dbReference>
<comment type="caution">
    <text evidence="8">The sequence shown here is derived from an EMBL/GenBank/DDBJ whole genome shotgun (WGS) entry which is preliminary data.</text>
</comment>
<dbReference type="Proteomes" id="UP001201812">
    <property type="component" value="Unassembled WGS sequence"/>
</dbReference>
<dbReference type="GO" id="GO:0005694">
    <property type="term" value="C:chromosome"/>
    <property type="evidence" value="ECO:0007669"/>
    <property type="project" value="UniProtKB-SubCell"/>
</dbReference>
<dbReference type="Pfam" id="PF02301">
    <property type="entry name" value="HORMA"/>
    <property type="match status" value="1"/>
</dbReference>
<keyword evidence="4" id="KW-0539">Nucleus</keyword>
<feature type="compositionally biased region" description="Basic residues" evidence="6">
    <location>
        <begin position="295"/>
        <end position="306"/>
    </location>
</feature>
<keyword evidence="9" id="KW-1185">Reference proteome</keyword>
<evidence type="ECO:0000256" key="3">
    <source>
        <dbReference type="ARBA" id="ARBA00022454"/>
    </source>
</evidence>